<feature type="domain" description="UBC core" evidence="4">
    <location>
        <begin position="509"/>
        <end position="671"/>
    </location>
</feature>
<dbReference type="EMBL" id="GG749821">
    <property type="protein sequence ID" value="EGE86880.1"/>
    <property type="molecule type" value="Genomic_DNA"/>
</dbReference>
<feature type="region of interest" description="Disordered" evidence="3">
    <location>
        <begin position="54"/>
        <end position="97"/>
    </location>
</feature>
<dbReference type="InterPro" id="IPR016135">
    <property type="entry name" value="UBQ-conjugating_enzyme/RWD"/>
</dbReference>
<evidence type="ECO:0000256" key="1">
    <source>
        <dbReference type="ARBA" id="ARBA00022679"/>
    </source>
</evidence>
<feature type="region of interest" description="Disordered" evidence="3">
    <location>
        <begin position="15"/>
        <end position="35"/>
    </location>
</feature>
<dbReference type="HOGENOM" id="CLU_027204_0_0_1"/>
<dbReference type="SMART" id="SM00212">
    <property type="entry name" value="UBCc"/>
    <property type="match status" value="1"/>
</dbReference>
<accession>F2TUG7</accession>
<keyword evidence="1" id="KW-0808">Transferase</keyword>
<evidence type="ECO:0000313" key="5">
    <source>
        <dbReference type="EMBL" id="EGE86880.1"/>
    </source>
</evidence>
<dbReference type="InterPro" id="IPR000608">
    <property type="entry name" value="UBC"/>
</dbReference>
<proteinExistence type="predicted"/>
<dbReference type="Pfam" id="PF00179">
    <property type="entry name" value="UQ_con"/>
    <property type="match status" value="1"/>
</dbReference>
<dbReference type="OrthoDB" id="47801at2759"/>
<organism evidence="5">
    <name type="scientific">Ajellomyces dermatitidis (strain ATCC 18188 / CBS 674.68)</name>
    <name type="common">Blastomyces dermatitidis</name>
    <dbReference type="NCBI Taxonomy" id="653446"/>
    <lineage>
        <taxon>Eukaryota</taxon>
        <taxon>Fungi</taxon>
        <taxon>Dikarya</taxon>
        <taxon>Ascomycota</taxon>
        <taxon>Pezizomycotina</taxon>
        <taxon>Eurotiomycetes</taxon>
        <taxon>Eurotiomycetidae</taxon>
        <taxon>Onygenales</taxon>
        <taxon>Ajellomycetaceae</taxon>
        <taxon>Blastomyces</taxon>
    </lineage>
</organism>
<gene>
    <name evidence="5" type="ORF">BDDG_09831</name>
</gene>
<reference evidence="5" key="1">
    <citation type="submission" date="2010-03" db="EMBL/GenBank/DDBJ databases">
        <title>Annotation of Blastomyces dermatitidis strain ATCC 18188.</title>
        <authorList>
            <consortium name="The Broad Institute Genome Sequencing Platform"/>
            <consortium name="Broad Institute Genome Sequencing Center for Infectious Disease."/>
            <person name="Cuomo C."/>
            <person name="Klein B."/>
            <person name="Sullivan T."/>
            <person name="Heitman J."/>
            <person name="Young S."/>
            <person name="Zeng Q."/>
            <person name="Gargeya S."/>
            <person name="Alvarado L."/>
            <person name="Berlin A.M."/>
            <person name="Chapman S.B."/>
            <person name="Chen Z."/>
            <person name="Freedman E."/>
            <person name="Gellesch M."/>
            <person name="Goldberg J."/>
            <person name="Griggs A."/>
            <person name="Gujja S."/>
            <person name="Heilman E."/>
            <person name="Heiman D."/>
            <person name="Howarth C."/>
            <person name="Mehta T."/>
            <person name="Neiman D."/>
            <person name="Pearson M."/>
            <person name="Roberts A."/>
            <person name="Saif S."/>
            <person name="Shea T."/>
            <person name="Shenoy N."/>
            <person name="Sisk P."/>
            <person name="Stolte C."/>
            <person name="Sykes S."/>
            <person name="White J."/>
            <person name="Yandava C."/>
            <person name="Haas B."/>
            <person name="Nusbaum C."/>
            <person name="Birren B."/>
        </authorList>
    </citation>
    <scope>NUCLEOTIDE SEQUENCE [LARGE SCALE GENOMIC DNA]</scope>
    <source>
        <strain evidence="5">ATCC 18188</strain>
    </source>
</reference>
<dbReference type="SUPFAM" id="SSF54495">
    <property type="entry name" value="UBC-like"/>
    <property type="match status" value="1"/>
</dbReference>
<feature type="compositionally biased region" description="Low complexity" evidence="3">
    <location>
        <begin position="15"/>
        <end position="25"/>
    </location>
</feature>
<dbReference type="PROSITE" id="PS50127">
    <property type="entry name" value="UBC_2"/>
    <property type="match status" value="1"/>
</dbReference>
<protein>
    <recommendedName>
        <fullName evidence="4">UBC core domain-containing protein</fullName>
    </recommendedName>
</protein>
<feature type="compositionally biased region" description="Low complexity" evidence="3">
    <location>
        <begin position="71"/>
        <end position="80"/>
    </location>
</feature>
<dbReference type="Proteomes" id="UP000007802">
    <property type="component" value="Unassembled WGS sequence"/>
</dbReference>
<dbReference type="GO" id="GO:0016740">
    <property type="term" value="F:transferase activity"/>
    <property type="evidence" value="ECO:0007669"/>
    <property type="project" value="UniProtKB-KW"/>
</dbReference>
<dbReference type="PANTHER" id="PTHR46116">
    <property type="entry name" value="(E3-INDEPENDENT) E2 UBIQUITIN-CONJUGATING ENZYME"/>
    <property type="match status" value="1"/>
</dbReference>
<evidence type="ECO:0000256" key="2">
    <source>
        <dbReference type="ARBA" id="ARBA00022786"/>
    </source>
</evidence>
<evidence type="ECO:0000256" key="3">
    <source>
        <dbReference type="SAM" id="MobiDB-lite"/>
    </source>
</evidence>
<keyword evidence="2" id="KW-0833">Ubl conjugation pathway</keyword>
<sequence length="748" mass="83275">MSYFYMNGQLYFGTPPAQQPSAQQPMIPGQNTNAFGNQGPVAYGNQVPAQFVAPVPYNGSGSGSGSGIQHQRYAQPQPQSRPRPRPRPPPQPKPHPEEIKQSISAVHTFWANRMATTCHVCRKKLITRSFDVVAWIKRWTSVAGRNRDKATLICAAECMSCGGDGGDGVLTCLGCGKKPNKDAPVRSVQSYYMQWCCRLGRMFIIWVMLARYDLMEIDMQHSGAAADGKGNNNAARMAGTLDSRGVGYAAERSGNFSPFINLYYSGPPPAVLERAIEFKSEDAKMDGVTEMMAGIVTELIPTWNNRDLPPELHAMLQLTMLIDRATDLLRNDSIEEVSKRAGVYSSVLCFVQRIGEHPELRDLVQGQRYCKLSTAGLQAICDGLEKDWEKALILGEKIPSLAERLEQLAKQSEIIQRYTATKCIKSTPEGKVMMKLCNEITAIYKAIGGSTGAGVAQQGATMKKTGLFAEEKWVKFHKERCLLRNDAVLRHDNSVFASAAAKLTLCSPGRMKKLVTDIAGMSTSLPQGIFVQVGESRPDVMRCLIMGHPDTPYAYGLFDFDIFCDENYPKRPPLVHCRTAVNHAGLSPNLHDDGKVCLSLLGTWKEGDQAAQWQPDKSTILSVLISLQAMVLSEDPYRQEPAHSGEVGPQADAQARKYILDSRPLNVKYAMIDWFREPGKRNGIWKDVVRAHFRINKTQILQKVNGWAREDSRISKWRSSQQSTRAFTFQQRVWNLPGELRRELDKLG</sequence>
<name>F2TUG7_AJEDA</name>
<evidence type="ECO:0000259" key="4">
    <source>
        <dbReference type="PROSITE" id="PS50127"/>
    </source>
</evidence>
<dbReference type="AlphaFoldDB" id="F2TUG7"/>
<dbReference type="Gene3D" id="3.10.110.10">
    <property type="entry name" value="Ubiquitin Conjugating Enzyme"/>
    <property type="match status" value="1"/>
</dbReference>